<sequence>MSSTSQDKHFAVSVAEHPALELIGMKIRTTMQTCQEDCPKMWHDTFAPWIHRLYPESNCPSWGASTAYDAATGSFDYWTLLKAPQGQPIPKELKNFTLPAGLYAQCVLTSVAEIHTAYHYLYSRWLPSQTTYVGLEDGVCFEYGPPDFCQTGRMNICIPVARR</sequence>
<dbReference type="SUPFAM" id="SSF55136">
    <property type="entry name" value="Probable bacterial effector-binding domain"/>
    <property type="match status" value="1"/>
</dbReference>
<protein>
    <submittedName>
        <fullName evidence="2">GyrI-like domain-containing protein</fullName>
    </submittedName>
</protein>
<dbReference type="Proteomes" id="UP001156215">
    <property type="component" value="Chromosome"/>
</dbReference>
<organism evidence="2 3">
    <name type="scientific">Oxalobacter vibrioformis</name>
    <dbReference type="NCBI Taxonomy" id="933080"/>
    <lineage>
        <taxon>Bacteria</taxon>
        <taxon>Pseudomonadati</taxon>
        <taxon>Pseudomonadota</taxon>
        <taxon>Betaproteobacteria</taxon>
        <taxon>Burkholderiales</taxon>
        <taxon>Oxalobacteraceae</taxon>
        <taxon>Oxalobacter</taxon>
    </lineage>
</organism>
<reference evidence="2" key="1">
    <citation type="journal article" date="2022" name="Front. Microbiol.">
        <title>New perspectives on an old grouping: The genomic and phenotypic variability of Oxalobacter formigenes and the implications for calcium oxalate stone prevention.</title>
        <authorList>
            <person name="Chmiel J.A."/>
            <person name="Carr C."/>
            <person name="Stuivenberg G.A."/>
            <person name="Venema R."/>
            <person name="Chanyi R.M."/>
            <person name="Al K.F."/>
            <person name="Giguere D."/>
            <person name="Say H."/>
            <person name="Akouris P.P."/>
            <person name="Dominguez Romero S.A."/>
            <person name="Kwong A."/>
            <person name="Tai V."/>
            <person name="Koval S.F."/>
            <person name="Razvi H."/>
            <person name="Bjazevic J."/>
            <person name="Burton J.P."/>
        </authorList>
    </citation>
    <scope>NUCLEOTIDE SEQUENCE</scope>
    <source>
        <strain evidence="2">WoOx3</strain>
    </source>
</reference>
<dbReference type="SMART" id="SM00871">
    <property type="entry name" value="AraC_E_bind"/>
    <property type="match status" value="1"/>
</dbReference>
<dbReference type="InterPro" id="IPR029442">
    <property type="entry name" value="GyrI-like"/>
</dbReference>
<evidence type="ECO:0000313" key="2">
    <source>
        <dbReference type="EMBL" id="WAW09707.1"/>
    </source>
</evidence>
<name>A0A9E9LVY3_9BURK</name>
<gene>
    <name evidence="2" type="ORF">NB640_10825</name>
</gene>
<keyword evidence="3" id="KW-1185">Reference proteome</keyword>
<evidence type="ECO:0000313" key="3">
    <source>
        <dbReference type="Proteomes" id="UP001156215"/>
    </source>
</evidence>
<dbReference type="Pfam" id="PF06445">
    <property type="entry name" value="GyrI-like"/>
    <property type="match status" value="1"/>
</dbReference>
<accession>A0A9E9LVY3</accession>
<dbReference type="InterPro" id="IPR010499">
    <property type="entry name" value="AraC_E-bd"/>
</dbReference>
<dbReference type="InterPro" id="IPR011256">
    <property type="entry name" value="Reg_factor_effector_dom_sf"/>
</dbReference>
<dbReference type="KEGG" id="ovb:NB640_10825"/>
<proteinExistence type="predicted"/>
<feature type="domain" description="AraC effector-binding" evidence="1">
    <location>
        <begin position="10"/>
        <end position="161"/>
    </location>
</feature>
<dbReference type="AlphaFoldDB" id="A0A9E9LVY3"/>
<evidence type="ECO:0000259" key="1">
    <source>
        <dbReference type="SMART" id="SM00871"/>
    </source>
</evidence>
<dbReference type="EMBL" id="CP098242">
    <property type="protein sequence ID" value="WAW09707.1"/>
    <property type="molecule type" value="Genomic_DNA"/>
</dbReference>
<dbReference type="Gene3D" id="3.20.80.10">
    <property type="entry name" value="Regulatory factor, effector binding domain"/>
    <property type="match status" value="1"/>
</dbReference>
<dbReference type="RefSeq" id="WP_269308712.1">
    <property type="nucleotide sequence ID" value="NZ_CP098242.1"/>
</dbReference>